<dbReference type="AlphaFoldDB" id="A0AAV5GLD6"/>
<dbReference type="Proteomes" id="UP001342314">
    <property type="component" value="Unassembled WGS sequence"/>
</dbReference>
<accession>A0AAV5GLD6</accession>
<gene>
    <name evidence="2" type="ORF">Rhopal_003682-T1</name>
</gene>
<proteinExistence type="predicted"/>
<dbReference type="EMBL" id="BQKY01000007">
    <property type="protein sequence ID" value="GJN90670.1"/>
    <property type="molecule type" value="Genomic_DNA"/>
</dbReference>
<keyword evidence="3" id="KW-1185">Reference proteome</keyword>
<reference evidence="2 3" key="1">
    <citation type="submission" date="2021-12" db="EMBL/GenBank/DDBJ databases">
        <title>High titer production of polyol ester of fatty acids by Rhodotorula paludigena BS15 towards product separation-free biomass refinery.</title>
        <authorList>
            <person name="Mano J."/>
            <person name="Ono H."/>
            <person name="Tanaka T."/>
            <person name="Naito K."/>
            <person name="Sushida H."/>
            <person name="Ike M."/>
            <person name="Tokuyasu K."/>
            <person name="Kitaoka M."/>
        </authorList>
    </citation>
    <scope>NUCLEOTIDE SEQUENCE [LARGE SCALE GENOMIC DNA]</scope>
    <source>
        <strain evidence="2 3">BS15</strain>
    </source>
</reference>
<organism evidence="2 3">
    <name type="scientific">Rhodotorula paludigena</name>
    <dbReference type="NCBI Taxonomy" id="86838"/>
    <lineage>
        <taxon>Eukaryota</taxon>
        <taxon>Fungi</taxon>
        <taxon>Dikarya</taxon>
        <taxon>Basidiomycota</taxon>
        <taxon>Pucciniomycotina</taxon>
        <taxon>Microbotryomycetes</taxon>
        <taxon>Sporidiobolales</taxon>
        <taxon>Sporidiobolaceae</taxon>
        <taxon>Rhodotorula</taxon>
    </lineage>
</organism>
<evidence type="ECO:0000256" key="1">
    <source>
        <dbReference type="SAM" id="MobiDB-lite"/>
    </source>
</evidence>
<sequence length="275" mass="29031">MGALSSRIAAPVQAATEWAVAAATAPPTAQGDFSPDYADVPEVLRILQLDLDLPAELAVDILEAAEYWPSLSKAWTGDQIVAAGPQGHLSAQTLVVTPPLPALPGAPEHFLRRVSVWTDSKDQGFSGQPEHHGTREASSSWFELVLLRPASSRRNVAGADAPDDLSSATSPSGDSTPLSYRPILTIRLHSNIHASRTFTSYTLVLPPAHTTPSPPDLDVAPAGAIPGNSSFLPQAHALLREARAGDTLAVRACAQYPAWVNRVRGAALRVEVAVV</sequence>
<evidence type="ECO:0000313" key="2">
    <source>
        <dbReference type="EMBL" id="GJN90670.1"/>
    </source>
</evidence>
<feature type="compositionally biased region" description="Polar residues" evidence="1">
    <location>
        <begin position="166"/>
        <end position="176"/>
    </location>
</feature>
<evidence type="ECO:0000313" key="3">
    <source>
        <dbReference type="Proteomes" id="UP001342314"/>
    </source>
</evidence>
<protein>
    <submittedName>
        <fullName evidence="2">Uncharacterized protein</fullName>
    </submittedName>
</protein>
<comment type="caution">
    <text evidence="2">The sequence shown here is derived from an EMBL/GenBank/DDBJ whole genome shotgun (WGS) entry which is preliminary data.</text>
</comment>
<name>A0AAV5GLD6_9BASI</name>
<feature type="region of interest" description="Disordered" evidence="1">
    <location>
        <begin position="155"/>
        <end position="176"/>
    </location>
</feature>